<dbReference type="SUPFAM" id="SSF111283">
    <property type="entry name" value="Putative modulator of DNA gyrase, PmbA/TldD"/>
    <property type="match status" value="1"/>
</dbReference>
<sequence>MALPWDKAWLYEVLETALARGGDYADIYLEERRSTLISLEDQRVERVHVGVDRGAGVRVLKGDSTVYAYTNDLSREGLLRIAEQAARAVAQEREANLPELKKPDEEVSLPEDVPLEEKVKVVQEADKAAREVSPLIRQVMVSYGDVTQNLVIATSEGELVEEKRSRLRFTVNAVAAEGGVIQTGFEALGSTAGFPAAFKEFPPEELARVAARRAAALVKAPPAPAGKMPVVLAGEAGGTMVHEACGHGLEADLVQKGLSVYKGKLGEQVASEEVTVIDDATLPGKYGSYRYDDEGVKARPVVLIERGVLKEYLYDRRTAAKEGRNSNGHGRRESYQHKPIPRMANTYIAPGEWDPEDIIREVKEGFLVKKMGGGQVNTTNGDFVFEVAEGYLIQDGDVGPLVRGATITGNGPEVLRRVTMVGRDLGFTVGTCGKDGQGVPVSDAQPTLLVPELIVGGTAPAGRR</sequence>
<dbReference type="KEGG" id="adg:Adeg_0660"/>
<feature type="domain" description="Metalloprotease TldD/E central" evidence="7">
    <location>
        <begin position="110"/>
        <end position="217"/>
    </location>
</feature>
<organism evidence="8 9">
    <name type="scientific">Ammonifex degensii (strain DSM 10501 / KC4)</name>
    <dbReference type="NCBI Taxonomy" id="429009"/>
    <lineage>
        <taxon>Bacteria</taxon>
        <taxon>Bacillati</taxon>
        <taxon>Bacillota</taxon>
        <taxon>Clostridia</taxon>
        <taxon>Thermoanaerobacterales</taxon>
        <taxon>Thermoanaerobacteraceae</taxon>
        <taxon>Ammonifex</taxon>
    </lineage>
</organism>
<evidence type="ECO:0000259" key="7">
    <source>
        <dbReference type="Pfam" id="PF19290"/>
    </source>
</evidence>
<dbReference type="Pfam" id="PF19289">
    <property type="entry name" value="PmbA_TldD_3rd"/>
    <property type="match status" value="1"/>
</dbReference>
<evidence type="ECO:0000259" key="6">
    <source>
        <dbReference type="Pfam" id="PF19289"/>
    </source>
</evidence>
<dbReference type="GO" id="GO:0006508">
    <property type="term" value="P:proteolysis"/>
    <property type="evidence" value="ECO:0007669"/>
    <property type="project" value="UniProtKB-KW"/>
</dbReference>
<proteinExistence type="inferred from homology"/>
<dbReference type="PANTHER" id="PTHR30624">
    <property type="entry name" value="UNCHARACTERIZED PROTEIN TLDD AND PMBA"/>
    <property type="match status" value="1"/>
</dbReference>
<dbReference type="PANTHER" id="PTHR30624:SF4">
    <property type="entry name" value="METALLOPROTEASE TLDD"/>
    <property type="match status" value="1"/>
</dbReference>
<name>C9RC30_AMMDK</name>
<protein>
    <submittedName>
        <fullName evidence="8">Peptidase U62 modulator of DNA gyrase</fullName>
    </submittedName>
</protein>
<keyword evidence="4" id="KW-0482">Metalloprotease</keyword>
<evidence type="ECO:0000313" key="9">
    <source>
        <dbReference type="Proteomes" id="UP000002620"/>
    </source>
</evidence>
<dbReference type="RefSeq" id="WP_015738685.1">
    <property type="nucleotide sequence ID" value="NC_013385.1"/>
</dbReference>
<dbReference type="InterPro" id="IPR002510">
    <property type="entry name" value="Metalloprtase-TldD/E_N"/>
</dbReference>
<dbReference type="PIRSF" id="PIRSF004919">
    <property type="entry name" value="TldD"/>
    <property type="match status" value="1"/>
</dbReference>
<feature type="domain" description="Metalloprotease TldD/E N-terminal" evidence="5">
    <location>
        <begin position="25"/>
        <end position="88"/>
    </location>
</feature>
<evidence type="ECO:0000259" key="5">
    <source>
        <dbReference type="Pfam" id="PF01523"/>
    </source>
</evidence>
<dbReference type="Gene3D" id="3.30.2290.10">
    <property type="entry name" value="PmbA/TldD superfamily"/>
    <property type="match status" value="1"/>
</dbReference>
<evidence type="ECO:0000256" key="3">
    <source>
        <dbReference type="ARBA" id="ARBA00022801"/>
    </source>
</evidence>
<dbReference type="STRING" id="429009.Adeg_0660"/>
<dbReference type="GO" id="GO:0005829">
    <property type="term" value="C:cytosol"/>
    <property type="evidence" value="ECO:0007669"/>
    <property type="project" value="TreeGrafter"/>
</dbReference>
<gene>
    <name evidence="8" type="ordered locus">Adeg_0660</name>
</gene>
<keyword evidence="2" id="KW-0645">Protease</keyword>
<dbReference type="InterPro" id="IPR045570">
    <property type="entry name" value="Metalloprtase-TldD/E_cen_dom"/>
</dbReference>
<dbReference type="EMBL" id="CP001785">
    <property type="protein sequence ID" value="ACX51807.1"/>
    <property type="molecule type" value="Genomic_DNA"/>
</dbReference>
<dbReference type="FunFam" id="3.30.2290.10:FF:000003">
    <property type="entry name" value="Zinc-dependent protease, TldD/PmbA family"/>
    <property type="match status" value="1"/>
</dbReference>
<reference evidence="8 9" key="1">
    <citation type="submission" date="2009-10" db="EMBL/GenBank/DDBJ databases">
        <title>Complete sequence of chromosome of Ammonifex degensii KC4.</title>
        <authorList>
            <consortium name="US DOE Joint Genome Institute"/>
            <person name="Kerfeld C."/>
            <person name="Goodner B."/>
            <person name="Huber H."/>
            <person name="Stetter K."/>
            <person name="Lucas S."/>
            <person name="Copeland A."/>
            <person name="Lapidus A."/>
            <person name="Glavina del Rio T."/>
            <person name="Dalin E."/>
            <person name="Tice H."/>
            <person name="Bruce D."/>
            <person name="Goodwin L."/>
            <person name="Pitluck S."/>
            <person name="Saunders E."/>
            <person name="Brettin T."/>
            <person name="Detter J.C."/>
            <person name="Han C."/>
            <person name="Larimer F."/>
            <person name="Land M."/>
            <person name="Hauser L."/>
            <person name="Kyrpides N."/>
            <person name="Ovchinnikova G."/>
            <person name="Richardson P."/>
        </authorList>
    </citation>
    <scope>NUCLEOTIDE SEQUENCE [LARGE SCALE GENOMIC DNA]</scope>
    <source>
        <strain evidence="9">DSM 10501 / KC4</strain>
    </source>
</reference>
<dbReference type="InterPro" id="IPR025502">
    <property type="entry name" value="TldD"/>
</dbReference>
<dbReference type="GO" id="GO:0008237">
    <property type="term" value="F:metallopeptidase activity"/>
    <property type="evidence" value="ECO:0007669"/>
    <property type="project" value="UniProtKB-KW"/>
</dbReference>
<evidence type="ECO:0000256" key="2">
    <source>
        <dbReference type="ARBA" id="ARBA00022670"/>
    </source>
</evidence>
<evidence type="ECO:0000313" key="8">
    <source>
        <dbReference type="EMBL" id="ACX51807.1"/>
    </source>
</evidence>
<dbReference type="eggNOG" id="COG0312">
    <property type="taxonomic scope" value="Bacteria"/>
</dbReference>
<dbReference type="InterPro" id="IPR036059">
    <property type="entry name" value="TldD/PmbA_sf"/>
</dbReference>
<dbReference type="Pfam" id="PF01523">
    <property type="entry name" value="PmbA_TldD_1st"/>
    <property type="match status" value="1"/>
</dbReference>
<dbReference type="Proteomes" id="UP000002620">
    <property type="component" value="Chromosome"/>
</dbReference>
<dbReference type="InterPro" id="IPR051463">
    <property type="entry name" value="Peptidase_U62_metallo"/>
</dbReference>
<dbReference type="AlphaFoldDB" id="C9RC30"/>
<evidence type="ECO:0000256" key="4">
    <source>
        <dbReference type="ARBA" id="ARBA00023049"/>
    </source>
</evidence>
<comment type="similarity">
    <text evidence="1">Belongs to the peptidase U62 family.</text>
</comment>
<accession>C9RC30</accession>
<dbReference type="HOGENOM" id="CLU_026425_1_0_9"/>
<dbReference type="InterPro" id="IPR045569">
    <property type="entry name" value="Metalloprtase-TldD/E_C"/>
</dbReference>
<keyword evidence="3" id="KW-0378">Hydrolase</keyword>
<evidence type="ECO:0000256" key="1">
    <source>
        <dbReference type="ARBA" id="ARBA00005836"/>
    </source>
</evidence>
<dbReference type="InterPro" id="IPR035068">
    <property type="entry name" value="TldD/PmbA_N"/>
</dbReference>
<keyword evidence="9" id="KW-1185">Reference proteome</keyword>
<dbReference type="Pfam" id="PF19290">
    <property type="entry name" value="PmbA_TldD_2nd"/>
    <property type="match status" value="1"/>
</dbReference>
<feature type="domain" description="Metalloprotease TldD/E C-terminal" evidence="6">
    <location>
        <begin position="226"/>
        <end position="457"/>
    </location>
</feature>